<protein>
    <submittedName>
        <fullName evidence="1">OrfA</fullName>
    </submittedName>
</protein>
<sequence length="78" mass="9769">MEEIITLFNKVTEKVDKETAIRLFVLAHQLERDTVTRFLQRLLWRYRFRTRQPRYCLCWWCCKFYYWQLQSTLSINTA</sequence>
<name>A0A6M8PZZ0_9RETR</name>
<organism evidence="1">
    <name type="scientific">Feline immunodeficiency virus</name>
    <dbReference type="NCBI Taxonomy" id="11673"/>
    <lineage>
        <taxon>Viruses</taxon>
        <taxon>Riboviria</taxon>
        <taxon>Pararnavirae</taxon>
        <taxon>Artverviricota</taxon>
        <taxon>Revtraviricetes</taxon>
        <taxon>Ortervirales</taxon>
        <taxon>Retroviridae</taxon>
        <taxon>Orthoretrovirinae</taxon>
        <taxon>Lentivirus</taxon>
        <taxon>Lentivirus felimdef</taxon>
    </lineage>
</organism>
<accession>A0A6M8PZZ0</accession>
<evidence type="ECO:0000313" key="1">
    <source>
        <dbReference type="EMBL" id="QKI31775.1"/>
    </source>
</evidence>
<reference evidence="1" key="1">
    <citation type="submission" date="2019-10" db="EMBL/GenBank/DDBJ databases">
        <title>First nearly complete genome sequence of Feline immunodeficiency virus from Colombia.</title>
        <authorList>
            <person name="Taniwaki S.A."/>
            <person name="Jimenez-Villegas T."/>
            <person name="Santana-Clavijo N.F."/>
            <person name="Cruz T.F."/>
            <person name="Silva S.O.S."/>
            <person name="Valencia-Bacca J.D."/>
            <person name="Loaiza-Pedreros F."/>
            <person name="Richtzenhain L.J."/>
            <person name="Ferreira F."/>
            <person name="Araujo J.P.Jr."/>
            <person name="Brandao P.E."/>
        </authorList>
    </citation>
    <scope>NUCLEOTIDE SEQUENCE</scope>
    <source>
        <strain evidence="1">Cat/Colombia/GF6</strain>
    </source>
</reference>
<dbReference type="EMBL" id="MN630242">
    <property type="protein sequence ID" value="QKI31775.1"/>
    <property type="molecule type" value="Genomic_DNA"/>
</dbReference>
<proteinExistence type="predicted"/>
<gene>
    <name evidence="1" type="primary">OrfA</name>
</gene>